<comment type="caution">
    <text evidence="2">The sequence shown here is derived from an EMBL/GenBank/DDBJ whole genome shotgun (WGS) entry which is preliminary data.</text>
</comment>
<keyword evidence="1" id="KW-1133">Transmembrane helix</keyword>
<keyword evidence="1" id="KW-0812">Transmembrane</keyword>
<dbReference type="RefSeq" id="WP_116480194.1">
    <property type="nucleotide sequence ID" value="NZ_QEKV01000005.1"/>
</dbReference>
<evidence type="ECO:0000313" key="3">
    <source>
        <dbReference type="Proteomes" id="UP000245793"/>
    </source>
</evidence>
<accession>A0A2U1E3G0</accession>
<gene>
    <name evidence="2" type="ORF">C7381_105131</name>
</gene>
<evidence type="ECO:0000313" key="2">
    <source>
        <dbReference type="EMBL" id="PVY94425.1"/>
    </source>
</evidence>
<name>A0A2U1E3G0_9FIRM</name>
<organism evidence="2 3">
    <name type="scientific">Ezakiella coagulans</name>
    <dbReference type="NCBI Taxonomy" id="46507"/>
    <lineage>
        <taxon>Bacteria</taxon>
        <taxon>Bacillati</taxon>
        <taxon>Bacillota</taxon>
        <taxon>Tissierellia</taxon>
        <taxon>Ezakiella</taxon>
    </lineage>
</organism>
<keyword evidence="3" id="KW-1185">Reference proteome</keyword>
<evidence type="ECO:0000256" key="1">
    <source>
        <dbReference type="SAM" id="Phobius"/>
    </source>
</evidence>
<dbReference type="EMBL" id="QEKV01000005">
    <property type="protein sequence ID" value="PVY94425.1"/>
    <property type="molecule type" value="Genomic_DNA"/>
</dbReference>
<proteinExistence type="predicted"/>
<dbReference type="Proteomes" id="UP000245793">
    <property type="component" value="Unassembled WGS sequence"/>
</dbReference>
<keyword evidence="1" id="KW-0472">Membrane</keyword>
<sequence>MVYLFICILLMTFLIILFYTLWINGYLIVNRKTAKLFIASFRNKKRCRIKFVSCNGYIKKILKFKENRSYDFCLNSIVKNGLVLAEIWDNNKKLLLHLDSNMPNATINIDKKYRYYLILKFEEATGELEFLWN</sequence>
<feature type="transmembrane region" description="Helical" evidence="1">
    <location>
        <begin position="6"/>
        <end position="29"/>
    </location>
</feature>
<reference evidence="2 3" key="1">
    <citation type="submission" date="2018-04" db="EMBL/GenBank/DDBJ databases">
        <title>Genomic Encyclopedia of Type Strains, Phase IV (KMG-IV): sequencing the most valuable type-strain genomes for metagenomic binning, comparative biology and taxonomic classification.</title>
        <authorList>
            <person name="Goeker M."/>
        </authorList>
    </citation>
    <scope>NUCLEOTIDE SEQUENCE [LARGE SCALE GENOMIC DNA]</scope>
    <source>
        <strain evidence="2 3">DSM 20705</strain>
    </source>
</reference>
<dbReference type="AlphaFoldDB" id="A0A2U1E3G0"/>
<protein>
    <submittedName>
        <fullName evidence="2">Uncharacterized protein</fullName>
    </submittedName>
</protein>